<dbReference type="InterPro" id="IPR050879">
    <property type="entry name" value="Acyltransferase_3"/>
</dbReference>
<evidence type="ECO:0000259" key="3">
    <source>
        <dbReference type="Pfam" id="PF01757"/>
    </source>
</evidence>
<comment type="caution">
    <text evidence="4">The sequence shown here is derived from an EMBL/GenBank/DDBJ whole genome shotgun (WGS) entry which is preliminary data.</text>
</comment>
<feature type="transmembrane region" description="Helical" evidence="2">
    <location>
        <begin position="172"/>
        <end position="189"/>
    </location>
</feature>
<reference evidence="4 5" key="1">
    <citation type="submission" date="2018-04" db="EMBL/GenBank/DDBJ databases">
        <title>Cupriavidus necator CR12 genome sequencing and assembly.</title>
        <authorList>
            <person name="Ben Fekih I."/>
            <person name="Mazhar H.S."/>
            <person name="Bello S.K."/>
            <person name="Rensing C."/>
        </authorList>
    </citation>
    <scope>NUCLEOTIDE SEQUENCE [LARGE SCALE GENOMIC DNA]</scope>
    <source>
        <strain evidence="4 5">CR12</strain>
    </source>
</reference>
<feature type="compositionally biased region" description="Basic and acidic residues" evidence="1">
    <location>
        <begin position="352"/>
        <end position="367"/>
    </location>
</feature>
<dbReference type="InterPro" id="IPR002656">
    <property type="entry name" value="Acyl_transf_3_dom"/>
</dbReference>
<feature type="transmembrane region" description="Helical" evidence="2">
    <location>
        <begin position="7"/>
        <end position="25"/>
    </location>
</feature>
<proteinExistence type="predicted"/>
<feature type="transmembrane region" description="Helical" evidence="2">
    <location>
        <begin position="86"/>
        <end position="103"/>
    </location>
</feature>
<feature type="transmembrane region" description="Helical" evidence="2">
    <location>
        <begin position="144"/>
        <end position="165"/>
    </location>
</feature>
<dbReference type="GO" id="GO:0016020">
    <property type="term" value="C:membrane"/>
    <property type="evidence" value="ECO:0007669"/>
    <property type="project" value="TreeGrafter"/>
</dbReference>
<dbReference type="Pfam" id="PF01757">
    <property type="entry name" value="Acyl_transf_3"/>
    <property type="match status" value="1"/>
</dbReference>
<accession>A0A367PA25</accession>
<name>A0A367PA25_CUPNE</name>
<protein>
    <submittedName>
        <fullName evidence="4">Acyltransferase</fullName>
    </submittedName>
</protein>
<dbReference type="AlphaFoldDB" id="A0A367PA25"/>
<feature type="domain" description="Acyltransferase 3" evidence="3">
    <location>
        <begin position="6"/>
        <end position="332"/>
    </location>
</feature>
<keyword evidence="4" id="KW-0012">Acyltransferase</keyword>
<feature type="transmembrane region" description="Helical" evidence="2">
    <location>
        <begin position="222"/>
        <end position="242"/>
    </location>
</feature>
<sequence>MRQFKSLTSLRLFLALWVLCLHWFHNYAGDGTYFDIGFTSTFFDHGYLGVDGFFILSGFILAYNYDPPPGERLDWKNFIVARIARIYPVYVACLIAFAASLIVRDFAFHKQMLGTGGYTASNFWWELFLLSAWRYAGPPGWNDVGWSVSAEWFAYVWFPVFLLAAPRLSKTRIVLVATLALAALAVVEATSPNHLSLSGGIARLIPEFMLGVLLCRLREAMVHYRGFVGGALLSIIVCALGVKSGIDTLFVAGAAGLVFSLSYETDALNRVLSLGPLVFLGEVSYCIYIVQRIPQYLFSFARSRLPDLAAMPGAVQALILLALTVGASICLHYVIEKPMRSRINRQFGSRRRRDESLATPDKKRSDTQPEVLNAEFAGRKEIARRSADRLL</sequence>
<dbReference type="PANTHER" id="PTHR23028:SF131">
    <property type="entry name" value="BLR2367 PROTEIN"/>
    <property type="match status" value="1"/>
</dbReference>
<evidence type="ECO:0000313" key="5">
    <source>
        <dbReference type="Proteomes" id="UP000253501"/>
    </source>
</evidence>
<dbReference type="Proteomes" id="UP000253501">
    <property type="component" value="Unassembled WGS sequence"/>
</dbReference>
<keyword evidence="2" id="KW-0812">Transmembrane</keyword>
<feature type="transmembrane region" description="Helical" evidence="2">
    <location>
        <begin position="271"/>
        <end position="290"/>
    </location>
</feature>
<organism evidence="4 5">
    <name type="scientific">Cupriavidus necator</name>
    <name type="common">Alcaligenes eutrophus</name>
    <name type="synonym">Ralstonia eutropha</name>
    <dbReference type="NCBI Taxonomy" id="106590"/>
    <lineage>
        <taxon>Bacteria</taxon>
        <taxon>Pseudomonadati</taxon>
        <taxon>Pseudomonadota</taxon>
        <taxon>Betaproteobacteria</taxon>
        <taxon>Burkholderiales</taxon>
        <taxon>Burkholderiaceae</taxon>
        <taxon>Cupriavidus</taxon>
    </lineage>
</organism>
<evidence type="ECO:0000256" key="1">
    <source>
        <dbReference type="SAM" id="MobiDB-lite"/>
    </source>
</evidence>
<evidence type="ECO:0000313" key="4">
    <source>
        <dbReference type="EMBL" id="RCJ04718.1"/>
    </source>
</evidence>
<feature type="transmembrane region" description="Helical" evidence="2">
    <location>
        <begin position="45"/>
        <end position="65"/>
    </location>
</feature>
<keyword evidence="4" id="KW-0808">Transferase</keyword>
<dbReference type="GO" id="GO:0016747">
    <property type="term" value="F:acyltransferase activity, transferring groups other than amino-acyl groups"/>
    <property type="evidence" value="ECO:0007669"/>
    <property type="project" value="InterPro"/>
</dbReference>
<gene>
    <name evidence="4" type="ORF">DDK22_30740</name>
</gene>
<feature type="transmembrane region" description="Helical" evidence="2">
    <location>
        <begin position="310"/>
        <end position="335"/>
    </location>
</feature>
<evidence type="ECO:0000256" key="2">
    <source>
        <dbReference type="SAM" id="Phobius"/>
    </source>
</evidence>
<dbReference type="PANTHER" id="PTHR23028">
    <property type="entry name" value="ACETYLTRANSFERASE"/>
    <property type="match status" value="1"/>
</dbReference>
<dbReference type="GO" id="GO:0000271">
    <property type="term" value="P:polysaccharide biosynthetic process"/>
    <property type="evidence" value="ECO:0007669"/>
    <property type="project" value="TreeGrafter"/>
</dbReference>
<feature type="region of interest" description="Disordered" evidence="1">
    <location>
        <begin position="348"/>
        <end position="370"/>
    </location>
</feature>
<dbReference type="EMBL" id="QDHA01000092">
    <property type="protein sequence ID" value="RCJ04718.1"/>
    <property type="molecule type" value="Genomic_DNA"/>
</dbReference>
<keyword evidence="2" id="KW-0472">Membrane</keyword>
<keyword evidence="2" id="KW-1133">Transmembrane helix</keyword>